<feature type="compositionally biased region" description="Basic and acidic residues" evidence="1">
    <location>
        <begin position="56"/>
        <end position="66"/>
    </location>
</feature>
<gene>
    <name evidence="3" type="ORF">QJS04_geneDACA005056</name>
</gene>
<evidence type="ECO:0000256" key="2">
    <source>
        <dbReference type="SAM" id="SignalP"/>
    </source>
</evidence>
<evidence type="ECO:0000256" key="1">
    <source>
        <dbReference type="SAM" id="MobiDB-lite"/>
    </source>
</evidence>
<comment type="caution">
    <text evidence="3">The sequence shown here is derived from an EMBL/GenBank/DDBJ whole genome shotgun (WGS) entry which is preliminary data.</text>
</comment>
<dbReference type="Proteomes" id="UP001179952">
    <property type="component" value="Unassembled WGS sequence"/>
</dbReference>
<accession>A0AAV9AVF7</accession>
<feature type="compositionally biased region" description="Polar residues" evidence="1">
    <location>
        <begin position="28"/>
        <end position="40"/>
    </location>
</feature>
<proteinExistence type="predicted"/>
<protein>
    <submittedName>
        <fullName evidence="3">Uncharacterized protein</fullName>
    </submittedName>
</protein>
<feature type="signal peptide" evidence="2">
    <location>
        <begin position="1"/>
        <end position="20"/>
    </location>
</feature>
<evidence type="ECO:0000313" key="4">
    <source>
        <dbReference type="Proteomes" id="UP001179952"/>
    </source>
</evidence>
<feature type="chain" id="PRO_5043586328" evidence="2">
    <location>
        <begin position="21"/>
        <end position="78"/>
    </location>
</feature>
<keyword evidence="4" id="KW-1185">Reference proteome</keyword>
<dbReference type="EMBL" id="JAUJYN010000006">
    <property type="protein sequence ID" value="KAK1268254.1"/>
    <property type="molecule type" value="Genomic_DNA"/>
</dbReference>
<organism evidence="3 4">
    <name type="scientific">Acorus gramineus</name>
    <name type="common">Dwarf sweet flag</name>
    <dbReference type="NCBI Taxonomy" id="55184"/>
    <lineage>
        <taxon>Eukaryota</taxon>
        <taxon>Viridiplantae</taxon>
        <taxon>Streptophyta</taxon>
        <taxon>Embryophyta</taxon>
        <taxon>Tracheophyta</taxon>
        <taxon>Spermatophyta</taxon>
        <taxon>Magnoliopsida</taxon>
        <taxon>Liliopsida</taxon>
        <taxon>Acoraceae</taxon>
        <taxon>Acorus</taxon>
    </lineage>
</organism>
<feature type="compositionally biased region" description="Polar residues" evidence="1">
    <location>
        <begin position="67"/>
        <end position="78"/>
    </location>
</feature>
<evidence type="ECO:0000313" key="3">
    <source>
        <dbReference type="EMBL" id="KAK1268254.1"/>
    </source>
</evidence>
<reference evidence="3" key="2">
    <citation type="submission" date="2023-06" db="EMBL/GenBank/DDBJ databases">
        <authorList>
            <person name="Ma L."/>
            <person name="Liu K.-W."/>
            <person name="Li Z."/>
            <person name="Hsiao Y.-Y."/>
            <person name="Qi Y."/>
            <person name="Fu T."/>
            <person name="Tang G."/>
            <person name="Zhang D."/>
            <person name="Sun W.-H."/>
            <person name="Liu D.-K."/>
            <person name="Li Y."/>
            <person name="Chen G.-Z."/>
            <person name="Liu X.-D."/>
            <person name="Liao X.-Y."/>
            <person name="Jiang Y.-T."/>
            <person name="Yu X."/>
            <person name="Hao Y."/>
            <person name="Huang J."/>
            <person name="Zhao X.-W."/>
            <person name="Ke S."/>
            <person name="Chen Y.-Y."/>
            <person name="Wu W.-L."/>
            <person name="Hsu J.-L."/>
            <person name="Lin Y.-F."/>
            <person name="Huang M.-D."/>
            <person name="Li C.-Y."/>
            <person name="Huang L."/>
            <person name="Wang Z.-W."/>
            <person name="Zhao X."/>
            <person name="Zhong W.-Y."/>
            <person name="Peng D.-H."/>
            <person name="Ahmad S."/>
            <person name="Lan S."/>
            <person name="Zhang J.-S."/>
            <person name="Tsai W.-C."/>
            <person name="Van De Peer Y."/>
            <person name="Liu Z.-J."/>
        </authorList>
    </citation>
    <scope>NUCLEOTIDE SEQUENCE</scope>
    <source>
        <strain evidence="3">SCP</strain>
        <tissue evidence="3">Leaves</tissue>
    </source>
</reference>
<feature type="region of interest" description="Disordered" evidence="1">
    <location>
        <begin position="28"/>
        <end position="78"/>
    </location>
</feature>
<reference evidence="3" key="1">
    <citation type="journal article" date="2023" name="Nat. Commun.">
        <title>Diploid and tetraploid genomes of Acorus and the evolution of monocots.</title>
        <authorList>
            <person name="Ma L."/>
            <person name="Liu K.W."/>
            <person name="Li Z."/>
            <person name="Hsiao Y.Y."/>
            <person name="Qi Y."/>
            <person name="Fu T."/>
            <person name="Tang G.D."/>
            <person name="Zhang D."/>
            <person name="Sun W.H."/>
            <person name="Liu D.K."/>
            <person name="Li Y."/>
            <person name="Chen G.Z."/>
            <person name="Liu X.D."/>
            <person name="Liao X.Y."/>
            <person name="Jiang Y.T."/>
            <person name="Yu X."/>
            <person name="Hao Y."/>
            <person name="Huang J."/>
            <person name="Zhao X.W."/>
            <person name="Ke S."/>
            <person name="Chen Y.Y."/>
            <person name="Wu W.L."/>
            <person name="Hsu J.L."/>
            <person name="Lin Y.F."/>
            <person name="Huang M.D."/>
            <person name="Li C.Y."/>
            <person name="Huang L."/>
            <person name="Wang Z.W."/>
            <person name="Zhao X."/>
            <person name="Zhong W.Y."/>
            <person name="Peng D.H."/>
            <person name="Ahmad S."/>
            <person name="Lan S."/>
            <person name="Zhang J.S."/>
            <person name="Tsai W.C."/>
            <person name="Van de Peer Y."/>
            <person name="Liu Z.J."/>
        </authorList>
    </citation>
    <scope>NUCLEOTIDE SEQUENCE</scope>
    <source>
        <strain evidence="3">SCP</strain>
    </source>
</reference>
<dbReference type="AlphaFoldDB" id="A0AAV9AVF7"/>
<keyword evidence="2" id="KW-0732">Signal</keyword>
<sequence length="78" mass="8694">MRHPLMMLVMVLLVSSAMKANPLLLSSTDVKFSSPEQTSLKDGCRQQRFGPPISGKGEESLEEQKRSTPSRSNPLHNR</sequence>
<name>A0AAV9AVF7_ACOGR</name>